<dbReference type="PANTHER" id="PTHR30408:SF12">
    <property type="entry name" value="TYPE I RESTRICTION ENZYME MJAVIII SPECIFICITY SUBUNIT"/>
    <property type="match status" value="1"/>
</dbReference>
<evidence type="ECO:0000256" key="4">
    <source>
        <dbReference type="SAM" id="Coils"/>
    </source>
</evidence>
<dbReference type="InterPro" id="IPR052021">
    <property type="entry name" value="Type-I_RS_S_subunit"/>
</dbReference>
<dbReference type="GO" id="GO:0009307">
    <property type="term" value="P:DNA restriction-modification system"/>
    <property type="evidence" value="ECO:0007669"/>
    <property type="project" value="UniProtKB-KW"/>
</dbReference>
<evidence type="ECO:0000256" key="3">
    <source>
        <dbReference type="ARBA" id="ARBA00023125"/>
    </source>
</evidence>
<comment type="caution">
    <text evidence="6">The sequence shown here is derived from an EMBL/GenBank/DDBJ whole genome shotgun (WGS) entry which is preliminary data.</text>
</comment>
<dbReference type="Gene3D" id="3.90.220.20">
    <property type="entry name" value="DNA methylase specificity domains"/>
    <property type="match status" value="1"/>
</dbReference>
<dbReference type="InterPro" id="IPR000055">
    <property type="entry name" value="Restrct_endonuc_typeI_TRD"/>
</dbReference>
<keyword evidence="3" id="KW-0238">DNA-binding</keyword>
<name>A0A645GD69_9ZZZZ</name>
<dbReference type="PANTHER" id="PTHR30408">
    <property type="entry name" value="TYPE-1 RESTRICTION ENZYME ECOKI SPECIFICITY PROTEIN"/>
    <property type="match status" value="1"/>
</dbReference>
<evidence type="ECO:0000259" key="5">
    <source>
        <dbReference type="Pfam" id="PF01420"/>
    </source>
</evidence>
<evidence type="ECO:0000313" key="6">
    <source>
        <dbReference type="EMBL" id="MPN24625.1"/>
    </source>
</evidence>
<keyword evidence="4" id="KW-0175">Coiled coil</keyword>
<keyword evidence="2" id="KW-0680">Restriction system</keyword>
<dbReference type="EMBL" id="VSSQ01073540">
    <property type="protein sequence ID" value="MPN24625.1"/>
    <property type="molecule type" value="Genomic_DNA"/>
</dbReference>
<proteinExistence type="inferred from homology"/>
<reference evidence="6" key="1">
    <citation type="submission" date="2019-08" db="EMBL/GenBank/DDBJ databases">
        <authorList>
            <person name="Kucharzyk K."/>
            <person name="Murdoch R.W."/>
            <person name="Higgins S."/>
            <person name="Loffler F."/>
        </authorList>
    </citation>
    <scope>NUCLEOTIDE SEQUENCE</scope>
</reference>
<dbReference type="GO" id="GO:0003677">
    <property type="term" value="F:DNA binding"/>
    <property type="evidence" value="ECO:0007669"/>
    <property type="project" value="UniProtKB-KW"/>
</dbReference>
<dbReference type="AlphaFoldDB" id="A0A645GD69"/>
<dbReference type="SUPFAM" id="SSF116734">
    <property type="entry name" value="DNA methylase specificity domain"/>
    <property type="match status" value="1"/>
</dbReference>
<protein>
    <recommendedName>
        <fullName evidence="5">Type I restriction modification DNA specificity domain-containing protein</fullName>
    </recommendedName>
</protein>
<comment type="similarity">
    <text evidence="1">Belongs to the type-I restriction system S methylase family.</text>
</comment>
<feature type="coiled-coil region" evidence="4">
    <location>
        <begin position="89"/>
        <end position="116"/>
    </location>
</feature>
<feature type="domain" description="Type I restriction modification DNA specificity" evidence="5">
    <location>
        <begin position="9"/>
        <end position="107"/>
    </location>
</feature>
<sequence length="119" mass="13774">MNMTLGAADLNLTGKKVAVSGYYTTMKAKEDYDNKYFGVWLKTPLAIKMYKLYATGSLIERQRVQFPTLSQIKTLVPSLEEQEKIGAFFRNLDNLITLHQRKLNHLQEQKKSLLQQMFV</sequence>
<dbReference type="InterPro" id="IPR044946">
    <property type="entry name" value="Restrct_endonuc_typeI_TRD_sf"/>
</dbReference>
<accession>A0A645GD69</accession>
<dbReference type="Pfam" id="PF01420">
    <property type="entry name" value="Methylase_S"/>
    <property type="match status" value="1"/>
</dbReference>
<evidence type="ECO:0000256" key="2">
    <source>
        <dbReference type="ARBA" id="ARBA00022747"/>
    </source>
</evidence>
<organism evidence="6">
    <name type="scientific">bioreactor metagenome</name>
    <dbReference type="NCBI Taxonomy" id="1076179"/>
    <lineage>
        <taxon>unclassified sequences</taxon>
        <taxon>metagenomes</taxon>
        <taxon>ecological metagenomes</taxon>
    </lineage>
</organism>
<gene>
    <name evidence="6" type="ORF">SDC9_172026</name>
</gene>
<evidence type="ECO:0000256" key="1">
    <source>
        <dbReference type="ARBA" id="ARBA00010923"/>
    </source>
</evidence>